<dbReference type="InterPro" id="IPR016181">
    <property type="entry name" value="Acyl_CoA_acyltransferase"/>
</dbReference>
<keyword evidence="1" id="KW-0808">Transferase</keyword>
<dbReference type="InterPro" id="IPR050769">
    <property type="entry name" value="NAT_camello-type"/>
</dbReference>
<organism evidence="3 4">
    <name type="scientific">Gryllotalpicola kribbensis</name>
    <dbReference type="NCBI Taxonomy" id="993084"/>
    <lineage>
        <taxon>Bacteria</taxon>
        <taxon>Bacillati</taxon>
        <taxon>Actinomycetota</taxon>
        <taxon>Actinomycetes</taxon>
        <taxon>Micrococcales</taxon>
        <taxon>Microbacteriaceae</taxon>
        <taxon>Gryllotalpicola</taxon>
    </lineage>
</organism>
<protein>
    <recommendedName>
        <fullName evidence="2">N-acetyltransferase domain-containing protein</fullName>
    </recommendedName>
</protein>
<accession>A0ABP8AEV7</accession>
<comment type="caution">
    <text evidence="3">The sequence shown here is derived from an EMBL/GenBank/DDBJ whole genome shotgun (WGS) entry which is preliminary data.</text>
</comment>
<evidence type="ECO:0000259" key="2">
    <source>
        <dbReference type="PROSITE" id="PS51186"/>
    </source>
</evidence>
<evidence type="ECO:0000313" key="4">
    <source>
        <dbReference type="Proteomes" id="UP001500213"/>
    </source>
</evidence>
<proteinExistence type="predicted"/>
<dbReference type="Pfam" id="PF00583">
    <property type="entry name" value="Acetyltransf_1"/>
    <property type="match status" value="1"/>
</dbReference>
<dbReference type="PROSITE" id="PS51186">
    <property type="entry name" value="GNAT"/>
    <property type="match status" value="1"/>
</dbReference>
<dbReference type="EMBL" id="BAABBX010000001">
    <property type="protein sequence ID" value="GAA4182861.1"/>
    <property type="molecule type" value="Genomic_DNA"/>
</dbReference>
<dbReference type="PANTHER" id="PTHR13947:SF37">
    <property type="entry name" value="LD18367P"/>
    <property type="match status" value="1"/>
</dbReference>
<dbReference type="SUPFAM" id="SSF55729">
    <property type="entry name" value="Acyl-CoA N-acyltransferases (Nat)"/>
    <property type="match status" value="1"/>
</dbReference>
<dbReference type="CDD" id="cd04301">
    <property type="entry name" value="NAT_SF"/>
    <property type="match status" value="1"/>
</dbReference>
<dbReference type="PANTHER" id="PTHR13947">
    <property type="entry name" value="GNAT FAMILY N-ACETYLTRANSFERASE"/>
    <property type="match status" value="1"/>
</dbReference>
<sequence length="141" mass="15196">MASWVRSPEELAGFLGGTENWPLSGEALLDAIEKPEVTAWTAVATSAPEPVLGHIERVKVSEQEARLVRVILAPSARGKGLARELVEAAIAELENDGFARASLFVVPGNDAAERAYRASGFAEEPSPHPVWKRMTRALAPR</sequence>
<feature type="domain" description="N-acetyltransferase" evidence="2">
    <location>
        <begin position="1"/>
        <end position="139"/>
    </location>
</feature>
<gene>
    <name evidence="3" type="ORF">GCM10022288_01400</name>
</gene>
<reference evidence="4" key="1">
    <citation type="journal article" date="2019" name="Int. J. Syst. Evol. Microbiol.">
        <title>The Global Catalogue of Microorganisms (GCM) 10K type strain sequencing project: providing services to taxonomists for standard genome sequencing and annotation.</title>
        <authorList>
            <consortium name="The Broad Institute Genomics Platform"/>
            <consortium name="The Broad Institute Genome Sequencing Center for Infectious Disease"/>
            <person name="Wu L."/>
            <person name="Ma J."/>
        </authorList>
    </citation>
    <scope>NUCLEOTIDE SEQUENCE [LARGE SCALE GENOMIC DNA]</scope>
    <source>
        <strain evidence="4">JCM 17593</strain>
    </source>
</reference>
<evidence type="ECO:0000313" key="3">
    <source>
        <dbReference type="EMBL" id="GAA4182861.1"/>
    </source>
</evidence>
<name>A0ABP8AEV7_9MICO</name>
<evidence type="ECO:0000256" key="1">
    <source>
        <dbReference type="ARBA" id="ARBA00022679"/>
    </source>
</evidence>
<dbReference type="Proteomes" id="UP001500213">
    <property type="component" value="Unassembled WGS sequence"/>
</dbReference>
<keyword evidence="4" id="KW-1185">Reference proteome</keyword>
<dbReference type="InterPro" id="IPR000182">
    <property type="entry name" value="GNAT_dom"/>
</dbReference>
<dbReference type="Gene3D" id="3.40.630.30">
    <property type="match status" value="1"/>
</dbReference>